<protein>
    <submittedName>
        <fullName evidence="1">Uncharacterized protein</fullName>
    </submittedName>
</protein>
<dbReference type="GeneID" id="860429"/>
<dbReference type="Gene3D" id="1.25.10.10">
    <property type="entry name" value="Leucine-rich Repeat Variant"/>
    <property type="match status" value="1"/>
</dbReference>
<gene>
    <name evidence="1" type="ordered locus">ECU09_0900</name>
</gene>
<sequence>MLPGLQIFDLREPSGCKILRGIVADFENGSTRAISWYHSPECSAECNDHHLVVYLENALCRGCPVCCEDIYGLLFHGNAKVRKISLLLYCRHFPDAVPPSSLQHDPSHLIRTIYLEHGWGSGVSSLAKHARDENLDVRKAAMCQLMRFSSDEKHKVKVLRSVCRGMRDRELSIRVFASKAIGEFRNLSDEIIQRLLSKQGASADYQELCGALVYGIEDEYAEVRRNTVASVYSLVTPGTASRTFDFIVDSLNDEDDVLRELCTFYLKMISVRYVLAIDKEIVRQICESLRERNVKVRANILDLLANLRYEDVEVFDILTAHMGVNVGFREVLRCIGRIASKNRRLFLANMGRFYKHTSVAQIEPSLEDGFYIAKLMVLRELKRADPGIEVSRVIEDHFLFLEIMECSRPDGCGDGYIFFKDILCQFLEEKNRDGESERQYRKLFRRMRREDDPRYWFIYYLYEGMVELRCKKKDDMLQRAPFLFANTGFDASVACNPRAMVEYIQSLDFGSIRFLRYDVDVPPRVSVCRRMPIRFSASLLLEEDIQDVHLKVWSGDKPPIHFKARKTVDVCILDDGTSICCSVVKLLGCRDVQLSRTKVILIERKKPKKDLIPGIDSY</sequence>
<evidence type="ECO:0000313" key="2">
    <source>
        <dbReference type="Proteomes" id="UP000000819"/>
    </source>
</evidence>
<keyword evidence="2" id="KW-1185">Reference proteome</keyword>
<dbReference type="PANTHER" id="PTHR20938:SF0">
    <property type="entry name" value="INTEGRATOR COMPLEX SUBUNIT 4"/>
    <property type="match status" value="1"/>
</dbReference>
<organism evidence="1 2">
    <name type="scientific">Encephalitozoon cuniculi (strain GB-M1)</name>
    <name type="common">Microsporidian parasite</name>
    <dbReference type="NCBI Taxonomy" id="284813"/>
    <lineage>
        <taxon>Eukaryota</taxon>
        <taxon>Fungi</taxon>
        <taxon>Fungi incertae sedis</taxon>
        <taxon>Microsporidia</taxon>
        <taxon>Unikaryonidae</taxon>
        <taxon>Encephalitozoon</taxon>
    </lineage>
</organism>
<dbReference type="HOGENOM" id="CLU_442128_0_0_1"/>
<evidence type="ECO:0000313" key="1">
    <source>
        <dbReference type="EMBL" id="CAD27063.1"/>
    </source>
</evidence>
<dbReference type="SUPFAM" id="SSF48371">
    <property type="entry name" value="ARM repeat"/>
    <property type="match status" value="1"/>
</dbReference>
<dbReference type="AlphaFoldDB" id="Q8STS2"/>
<reference evidence="1 2" key="2">
    <citation type="journal article" date="2009" name="BMC Genomics">
        <title>Identification of transcriptional signals in Encephalitozoon cuniculi widespread among Microsporidia phylum: support for accurate structural genome annotation.</title>
        <authorList>
            <person name="Peyretaillade E."/>
            <person name="Goncalves O."/>
            <person name="Terrat S."/>
            <person name="Dugat-Bony E."/>
            <person name="Wincker P."/>
            <person name="Cornman R.S."/>
            <person name="Evans J.D."/>
            <person name="Delbac F."/>
            <person name="Peyret P."/>
        </authorList>
    </citation>
    <scope>NUCLEOTIDE SEQUENCE [LARGE SCALE GENOMIC DNA]</scope>
    <source>
        <strain evidence="1 2">GB-M1</strain>
    </source>
</reference>
<dbReference type="EMBL" id="AL590451">
    <property type="protein sequence ID" value="CAD27063.1"/>
    <property type="molecule type" value="Genomic_DNA"/>
</dbReference>
<dbReference type="STRING" id="284813.Q8STS2"/>
<reference evidence="1 2" key="1">
    <citation type="journal article" date="2001" name="Nature">
        <title>Genome sequence and gene compaction of the eukaryote parasite Encephalitozoon cuniculi.</title>
        <authorList>
            <person name="Katinka M.D."/>
            <person name="Duprat S."/>
            <person name="Cornillot E."/>
            <person name="Metenier G."/>
            <person name="Thomarat F."/>
            <person name="Prensier G."/>
            <person name="Barbe V."/>
            <person name="Peyretaillade E."/>
            <person name="Brottier P."/>
            <person name="Wincker P."/>
            <person name="Delbac F."/>
            <person name="El Alaoui H."/>
            <person name="Peyret P."/>
            <person name="Saurin W."/>
            <person name="Gouy M."/>
            <person name="Weissenbach J."/>
            <person name="Vivares C.P."/>
        </authorList>
    </citation>
    <scope>NUCLEOTIDE SEQUENCE [LARGE SCALE GENOMIC DNA]</scope>
    <source>
        <strain evidence="1 2">GB-M1</strain>
    </source>
</reference>
<dbReference type="Proteomes" id="UP000000819">
    <property type="component" value="Chromosome IX"/>
</dbReference>
<dbReference type="PANTHER" id="PTHR20938">
    <property type="entry name" value="INTEGRATOR COMPLEX SUBUNIT 4"/>
    <property type="match status" value="1"/>
</dbReference>
<dbReference type="InterPro" id="IPR016024">
    <property type="entry name" value="ARM-type_fold"/>
</dbReference>
<dbReference type="RefSeq" id="NP_001402344.1">
    <property type="nucleotide sequence ID" value="NM_001415401.1"/>
</dbReference>
<dbReference type="InParanoid" id="Q8STS2"/>
<proteinExistence type="predicted"/>
<dbReference type="KEGG" id="ecu:ECU09_0900"/>
<dbReference type="VEuPathDB" id="MicrosporidiaDB:ECU09_0900"/>
<name>Q8STS2_ENCCU</name>
<accession>Q8STS2</accession>
<dbReference type="OrthoDB" id="2189986at2759"/>
<dbReference type="InterPro" id="IPR011989">
    <property type="entry name" value="ARM-like"/>
</dbReference>